<gene>
    <name evidence="2" type="ORF">CSLFYP84_01769</name>
</gene>
<feature type="transmembrane region" description="Helical" evidence="1">
    <location>
        <begin position="39"/>
        <end position="63"/>
    </location>
</feature>
<reference evidence="2" key="1">
    <citation type="submission" date="2019-11" db="EMBL/GenBank/DDBJ databases">
        <authorList>
            <person name="Feng L."/>
        </authorList>
    </citation>
    <scope>NUCLEOTIDE SEQUENCE</scope>
    <source>
        <strain evidence="2">CsymbiosumLFYP84</strain>
    </source>
</reference>
<accession>A0A6N3DIH3</accession>
<feature type="transmembrane region" description="Helical" evidence="1">
    <location>
        <begin position="12"/>
        <end position="33"/>
    </location>
</feature>
<evidence type="ECO:0000313" key="2">
    <source>
        <dbReference type="EMBL" id="VYU27995.1"/>
    </source>
</evidence>
<evidence type="ECO:0000256" key="1">
    <source>
        <dbReference type="SAM" id="Phobius"/>
    </source>
</evidence>
<dbReference type="AlphaFoldDB" id="A0A6N3DIH3"/>
<dbReference type="EMBL" id="CACRUA010000022">
    <property type="protein sequence ID" value="VYU27995.1"/>
    <property type="molecule type" value="Genomic_DNA"/>
</dbReference>
<keyword evidence="1" id="KW-0472">Membrane</keyword>
<proteinExistence type="predicted"/>
<sequence>MARSDKVAMCIMRYMVPLIFAVEFIAIAALAWSLGGPRWAFGAVAAVALMLLFSYAFCCMAAVSDGCGLDDSEGK</sequence>
<keyword evidence="1" id="KW-0812">Transmembrane</keyword>
<protein>
    <submittedName>
        <fullName evidence="2">Uncharacterized protein</fullName>
    </submittedName>
</protein>
<organism evidence="2">
    <name type="scientific">Clostridium symbiosum</name>
    <name type="common">Bacteroides symbiosus</name>
    <dbReference type="NCBI Taxonomy" id="1512"/>
    <lineage>
        <taxon>Bacteria</taxon>
        <taxon>Bacillati</taxon>
        <taxon>Bacillota</taxon>
        <taxon>Clostridia</taxon>
        <taxon>Lachnospirales</taxon>
        <taxon>Lachnospiraceae</taxon>
        <taxon>Otoolea</taxon>
    </lineage>
</organism>
<keyword evidence="1" id="KW-1133">Transmembrane helix</keyword>
<dbReference type="RefSeq" id="WP_156684532.1">
    <property type="nucleotide sequence ID" value="NZ_CACRUA010000022.1"/>
</dbReference>
<name>A0A6N3DIH3_CLOSY</name>